<evidence type="ECO:0000256" key="2">
    <source>
        <dbReference type="SAM" id="Phobius"/>
    </source>
</evidence>
<keyword evidence="2" id="KW-0812">Transmembrane</keyword>
<evidence type="ECO:0000256" key="1">
    <source>
        <dbReference type="SAM" id="MobiDB-lite"/>
    </source>
</evidence>
<accession>A0ABP1RC09</accession>
<feature type="transmembrane region" description="Helical" evidence="2">
    <location>
        <begin position="6"/>
        <end position="31"/>
    </location>
</feature>
<comment type="caution">
    <text evidence="3">The sequence shown here is derived from an EMBL/GenBank/DDBJ whole genome shotgun (WGS) entry which is preliminary data.</text>
</comment>
<name>A0ABP1RC09_9HEXA</name>
<dbReference type="EMBL" id="CAXLJM020000069">
    <property type="protein sequence ID" value="CAL8125793.1"/>
    <property type="molecule type" value="Genomic_DNA"/>
</dbReference>
<keyword evidence="2" id="KW-1133">Transmembrane helix</keyword>
<protein>
    <submittedName>
        <fullName evidence="3">Uncharacterized protein</fullName>
    </submittedName>
</protein>
<reference evidence="3 4" key="1">
    <citation type="submission" date="2024-08" db="EMBL/GenBank/DDBJ databases">
        <authorList>
            <person name="Cucini C."/>
            <person name="Frati F."/>
        </authorList>
    </citation>
    <scope>NUCLEOTIDE SEQUENCE [LARGE SCALE GENOMIC DNA]</scope>
</reference>
<organism evidence="3 4">
    <name type="scientific">Orchesella dallaii</name>
    <dbReference type="NCBI Taxonomy" id="48710"/>
    <lineage>
        <taxon>Eukaryota</taxon>
        <taxon>Metazoa</taxon>
        <taxon>Ecdysozoa</taxon>
        <taxon>Arthropoda</taxon>
        <taxon>Hexapoda</taxon>
        <taxon>Collembola</taxon>
        <taxon>Entomobryomorpha</taxon>
        <taxon>Entomobryoidea</taxon>
        <taxon>Orchesellidae</taxon>
        <taxon>Orchesellinae</taxon>
        <taxon>Orchesella</taxon>
    </lineage>
</organism>
<gene>
    <name evidence="3" type="ORF">ODALV1_LOCUS21127</name>
</gene>
<proteinExistence type="predicted"/>
<keyword evidence="2" id="KW-0472">Membrane</keyword>
<evidence type="ECO:0000313" key="4">
    <source>
        <dbReference type="Proteomes" id="UP001642540"/>
    </source>
</evidence>
<dbReference type="Proteomes" id="UP001642540">
    <property type="component" value="Unassembled WGS sequence"/>
</dbReference>
<keyword evidence="4" id="KW-1185">Reference proteome</keyword>
<evidence type="ECO:0000313" key="3">
    <source>
        <dbReference type="EMBL" id="CAL8125793.1"/>
    </source>
</evidence>
<sequence>MKELKPIWLIITWIFSFSLDFISKNLIVIVFHHTKQLLSFNGFKSELGMSWIKCPGQSQIPSASLVIPNSISEVVSGSSSRRKNKTKELTQDCDKSSRTDASNNSNVAVALLNPEYKLNFDALSKRTER</sequence>
<feature type="compositionally biased region" description="Basic and acidic residues" evidence="1">
    <location>
        <begin position="86"/>
        <end position="98"/>
    </location>
</feature>
<feature type="region of interest" description="Disordered" evidence="1">
    <location>
        <begin position="76"/>
        <end position="106"/>
    </location>
</feature>